<dbReference type="EMBL" id="MF042361">
    <property type="protein sequence ID" value="ARV77141.1"/>
    <property type="molecule type" value="Genomic_DNA"/>
</dbReference>
<reference evidence="1 2" key="1">
    <citation type="submission" date="2017-05" db="EMBL/GenBank/DDBJ databases">
        <authorList>
            <person name="Song R."/>
            <person name="Chenine A.L."/>
            <person name="Ruprecht R.M."/>
        </authorList>
    </citation>
    <scope>NUCLEOTIDE SEQUENCE [LARGE SCALE GENOMIC DNA]</scope>
</reference>
<proteinExistence type="predicted"/>
<dbReference type="Proteomes" id="UP000221845">
    <property type="component" value="Segment"/>
</dbReference>
<gene>
    <name evidence="1" type="ORF">SKUL_42</name>
</gene>
<sequence>MMLGGFITAKAADRDLIAQAYAFTNGTKAPAAEAVEPARVVAPDSDLLEIVQKKRRTPIHLGPKMGPLAKRQEMAPELKRLIIDESMSLTKAAAAMGISRPTAHKIAKEAGFKIERTINPGVAASVKQRTEKFEAWRKDNAPEVRRYAERGFTIKETAAVMGICHTTIARIAREHQIPFRTLA</sequence>
<accession>A0A1Y0SUE5</accession>
<organism evidence="1 2">
    <name type="scientific">Pseudomonas phage Skulduggery</name>
    <dbReference type="NCBI Taxonomy" id="2006671"/>
    <lineage>
        <taxon>Viruses</taxon>
        <taxon>Duplodnaviria</taxon>
        <taxon>Heunggongvirae</taxon>
        <taxon>Uroviricota</taxon>
        <taxon>Caudoviricetes</taxon>
        <taxon>Skulduggeryvirus</taxon>
        <taxon>Skulduggeryvirus skulduggery</taxon>
    </lineage>
</organism>
<protein>
    <submittedName>
        <fullName evidence="1">Uncharacterized protein</fullName>
    </submittedName>
</protein>
<evidence type="ECO:0000313" key="2">
    <source>
        <dbReference type="Proteomes" id="UP000221845"/>
    </source>
</evidence>
<name>A0A1Y0SUE5_9CAUD</name>
<keyword evidence="2" id="KW-1185">Reference proteome</keyword>
<evidence type="ECO:0000313" key="1">
    <source>
        <dbReference type="EMBL" id="ARV77141.1"/>
    </source>
</evidence>